<dbReference type="GO" id="GO:0006914">
    <property type="term" value="P:autophagy"/>
    <property type="evidence" value="ECO:0007669"/>
    <property type="project" value="UniProtKB-KW"/>
</dbReference>
<evidence type="ECO:0000313" key="6">
    <source>
        <dbReference type="Proteomes" id="UP000298663"/>
    </source>
</evidence>
<keyword evidence="2" id="KW-0677">Repeat</keyword>
<evidence type="ECO:0000256" key="2">
    <source>
        <dbReference type="ARBA" id="ARBA00022737"/>
    </source>
</evidence>
<comment type="caution">
    <text evidence="5">The sequence shown here is derived from an EMBL/GenBank/DDBJ whole genome shotgun (WGS) entry which is preliminary data.</text>
</comment>
<evidence type="ECO:0000256" key="1">
    <source>
        <dbReference type="ARBA" id="ARBA00022574"/>
    </source>
</evidence>
<evidence type="ECO:0000313" key="5">
    <source>
        <dbReference type="EMBL" id="TKR63319.1"/>
    </source>
</evidence>
<dbReference type="GO" id="GO:0005737">
    <property type="term" value="C:cytoplasm"/>
    <property type="evidence" value="ECO:0007669"/>
    <property type="project" value="UniProtKB-ARBA"/>
</dbReference>
<keyword evidence="6" id="KW-1185">Reference proteome</keyword>
<keyword evidence="3" id="KW-0072">Autophagy</keyword>
<dbReference type="STRING" id="34508.A0A4U5M3I5"/>
<dbReference type="OrthoDB" id="1667587at2759"/>
<dbReference type="InterPro" id="IPR036322">
    <property type="entry name" value="WD40_repeat_dom_sf"/>
</dbReference>
<dbReference type="SMART" id="SM00320">
    <property type="entry name" value="WD40"/>
    <property type="match status" value="2"/>
</dbReference>
<gene>
    <name evidence="5" type="ORF">L596_027162</name>
</gene>
<dbReference type="Pfam" id="PF21032">
    <property type="entry name" value="PROPPIN"/>
    <property type="match status" value="1"/>
</dbReference>
<dbReference type="InterPro" id="IPR048720">
    <property type="entry name" value="PROPPIN"/>
</dbReference>
<dbReference type="InterPro" id="IPR015943">
    <property type="entry name" value="WD40/YVTN_repeat-like_dom_sf"/>
</dbReference>
<evidence type="ECO:0000256" key="4">
    <source>
        <dbReference type="ARBA" id="ARBA00025740"/>
    </source>
</evidence>
<keyword evidence="1" id="KW-0853">WD repeat</keyword>
<dbReference type="InterPro" id="IPR001680">
    <property type="entry name" value="WD40_rpt"/>
</dbReference>
<comment type="similarity">
    <text evidence="4">Belongs to the WD repeat PROPPIN family.</text>
</comment>
<proteinExistence type="inferred from homology"/>
<protein>
    <submittedName>
        <fullName evidence="5">Uncharacterized protein</fullName>
    </submittedName>
</protein>
<name>A0A4U5M3I5_STECR</name>
<dbReference type="AlphaFoldDB" id="A0A4U5M3I5"/>
<dbReference type="Proteomes" id="UP000298663">
    <property type="component" value="Unassembled WGS sequence"/>
</dbReference>
<organism evidence="5 6">
    <name type="scientific">Steinernema carpocapsae</name>
    <name type="common">Entomopathogenic nematode</name>
    <dbReference type="NCBI Taxonomy" id="34508"/>
    <lineage>
        <taxon>Eukaryota</taxon>
        <taxon>Metazoa</taxon>
        <taxon>Ecdysozoa</taxon>
        <taxon>Nematoda</taxon>
        <taxon>Chromadorea</taxon>
        <taxon>Rhabditida</taxon>
        <taxon>Tylenchina</taxon>
        <taxon>Panagrolaimomorpha</taxon>
        <taxon>Strongyloidoidea</taxon>
        <taxon>Steinernematidae</taxon>
        <taxon>Steinernema</taxon>
    </lineage>
</organism>
<accession>A0A4U5M3I5</accession>
<dbReference type="EMBL" id="AZBU02000010">
    <property type="protein sequence ID" value="TKR63319.1"/>
    <property type="molecule type" value="Genomic_DNA"/>
</dbReference>
<evidence type="ECO:0000256" key="3">
    <source>
        <dbReference type="ARBA" id="ARBA00023006"/>
    </source>
</evidence>
<reference evidence="5 6" key="2">
    <citation type="journal article" date="2019" name="G3 (Bethesda)">
        <title>Hybrid Assembly of the Genome of the Entomopathogenic Nematode Steinernema carpocapsae Identifies the X-Chromosome.</title>
        <authorList>
            <person name="Serra L."/>
            <person name="Macchietto M."/>
            <person name="Macias-Munoz A."/>
            <person name="McGill C.J."/>
            <person name="Rodriguez I.M."/>
            <person name="Rodriguez B."/>
            <person name="Murad R."/>
            <person name="Mortazavi A."/>
        </authorList>
    </citation>
    <scope>NUCLEOTIDE SEQUENCE [LARGE SCALE GENOMIC DNA]</scope>
    <source>
        <strain evidence="5 6">ALL</strain>
    </source>
</reference>
<reference evidence="5 6" key="1">
    <citation type="journal article" date="2015" name="Genome Biol.">
        <title>Comparative genomics of Steinernema reveals deeply conserved gene regulatory networks.</title>
        <authorList>
            <person name="Dillman A.R."/>
            <person name="Macchietto M."/>
            <person name="Porter C.F."/>
            <person name="Rogers A."/>
            <person name="Williams B."/>
            <person name="Antoshechkin I."/>
            <person name="Lee M.M."/>
            <person name="Goodwin Z."/>
            <person name="Lu X."/>
            <person name="Lewis E.E."/>
            <person name="Goodrich-Blair H."/>
            <person name="Stock S.P."/>
            <person name="Adams B.J."/>
            <person name="Sternberg P.W."/>
            <person name="Mortazavi A."/>
        </authorList>
    </citation>
    <scope>NUCLEOTIDE SEQUENCE [LARGE SCALE GENOMIC DNA]</scope>
    <source>
        <strain evidence="5 6">ALL</strain>
    </source>
</reference>
<sequence length="329" mass="36984">MISIGRHAKSREAIGQKKRMICFKKRYKFGVSTNVPKIMEDQKQGNLFSHFTKSILHLSAWAPTPSTVSFNGDVSSVSFCHHEGASVYNLKATDPVLLSEIYELPQTMTNPNMLIADRIMTSNYLFLVCQQFPTNLMVYDVKRNTVHKTINFAYPIRAIKHNSQRIAVCSDYNLQICALKEVKLLHTIPLNRYNTPGLFDLNFLDPSLVAYPTAVPGQICLFDAVNLKLVRVIKAHQTGVTALKLSIDGSLLATASNKGTVIRVTSTKTGETLFNFCRSLMREAEVCSLCFSPDNHFLVSSSRTGTVHLFQLRNTTSTRPFLLFLRIWA</sequence>
<dbReference type="PANTHER" id="PTHR11227">
    <property type="entry name" value="WD-REPEAT PROTEIN INTERACTING WITH PHOSPHOINOSIDES WIPI -RELATED"/>
    <property type="match status" value="1"/>
</dbReference>
<dbReference type="SUPFAM" id="SSF50978">
    <property type="entry name" value="WD40 repeat-like"/>
    <property type="match status" value="1"/>
</dbReference>
<dbReference type="Gene3D" id="2.130.10.10">
    <property type="entry name" value="YVTN repeat-like/Quinoprotein amine dehydrogenase"/>
    <property type="match status" value="1"/>
</dbReference>